<dbReference type="EMBL" id="WOCE01000001">
    <property type="protein sequence ID" value="KAE9620205.1"/>
    <property type="molecule type" value="Genomic_DNA"/>
</dbReference>
<sequence>MNGIVECSRCQLILSISVMCFPLSQCQSLSSLLHSIVAYLIQFNRTAKISPRANLVCIWIWIHEYSLQS</sequence>
<name>A0A6A4QZI5_LUPAL</name>
<reference evidence="3" key="1">
    <citation type="journal article" date="2020" name="Nat. Commun.">
        <title>Genome sequence of the cluster root forming white lupin.</title>
        <authorList>
            <person name="Hufnagel B."/>
            <person name="Marques A."/>
            <person name="Soriano A."/>
            <person name="Marques L."/>
            <person name="Divol F."/>
            <person name="Doumas P."/>
            <person name="Sallet E."/>
            <person name="Mancinotti D."/>
            <person name="Carrere S."/>
            <person name="Marande W."/>
            <person name="Arribat S."/>
            <person name="Keller J."/>
            <person name="Huneau C."/>
            <person name="Blein T."/>
            <person name="Aime D."/>
            <person name="Laguerre M."/>
            <person name="Taylor J."/>
            <person name="Schubert V."/>
            <person name="Nelson M."/>
            <person name="Geu-Flores F."/>
            <person name="Crespi M."/>
            <person name="Gallardo-Guerrero K."/>
            <person name="Delaux P.-M."/>
            <person name="Salse J."/>
            <person name="Berges H."/>
            <person name="Guyot R."/>
            <person name="Gouzy J."/>
            <person name="Peret B."/>
        </authorList>
    </citation>
    <scope>NUCLEOTIDE SEQUENCE [LARGE SCALE GENOMIC DNA]</scope>
    <source>
        <strain evidence="3">cv. Amiga</strain>
    </source>
</reference>
<evidence type="ECO:0000256" key="1">
    <source>
        <dbReference type="SAM" id="SignalP"/>
    </source>
</evidence>
<dbReference type="AlphaFoldDB" id="A0A6A4QZI5"/>
<protein>
    <submittedName>
        <fullName evidence="2">Uncharacterized protein</fullName>
    </submittedName>
</protein>
<feature type="chain" id="PRO_5025455695" evidence="1">
    <location>
        <begin position="27"/>
        <end position="69"/>
    </location>
</feature>
<keyword evidence="1" id="KW-0732">Signal</keyword>
<gene>
    <name evidence="2" type="ORF">Lalb_Chr01g0000681</name>
</gene>
<evidence type="ECO:0000313" key="2">
    <source>
        <dbReference type="EMBL" id="KAE9620205.1"/>
    </source>
</evidence>
<feature type="signal peptide" evidence="1">
    <location>
        <begin position="1"/>
        <end position="26"/>
    </location>
</feature>
<evidence type="ECO:0000313" key="3">
    <source>
        <dbReference type="Proteomes" id="UP000447434"/>
    </source>
</evidence>
<proteinExistence type="predicted"/>
<organism evidence="2 3">
    <name type="scientific">Lupinus albus</name>
    <name type="common">White lupine</name>
    <name type="synonym">Lupinus termis</name>
    <dbReference type="NCBI Taxonomy" id="3870"/>
    <lineage>
        <taxon>Eukaryota</taxon>
        <taxon>Viridiplantae</taxon>
        <taxon>Streptophyta</taxon>
        <taxon>Embryophyta</taxon>
        <taxon>Tracheophyta</taxon>
        <taxon>Spermatophyta</taxon>
        <taxon>Magnoliopsida</taxon>
        <taxon>eudicotyledons</taxon>
        <taxon>Gunneridae</taxon>
        <taxon>Pentapetalae</taxon>
        <taxon>rosids</taxon>
        <taxon>fabids</taxon>
        <taxon>Fabales</taxon>
        <taxon>Fabaceae</taxon>
        <taxon>Papilionoideae</taxon>
        <taxon>50 kb inversion clade</taxon>
        <taxon>genistoids sensu lato</taxon>
        <taxon>core genistoids</taxon>
        <taxon>Genisteae</taxon>
        <taxon>Lupinus</taxon>
    </lineage>
</organism>
<keyword evidence="3" id="KW-1185">Reference proteome</keyword>
<accession>A0A6A4QZI5</accession>
<comment type="caution">
    <text evidence="2">The sequence shown here is derived from an EMBL/GenBank/DDBJ whole genome shotgun (WGS) entry which is preliminary data.</text>
</comment>
<dbReference type="Proteomes" id="UP000447434">
    <property type="component" value="Chromosome 1"/>
</dbReference>